<dbReference type="Gene3D" id="3.50.50.60">
    <property type="entry name" value="FAD/NAD(P)-binding domain"/>
    <property type="match status" value="1"/>
</dbReference>
<accession>A0A921F2C9</accession>
<reference evidence="1" key="1">
    <citation type="journal article" date="2021" name="PeerJ">
        <title>Extensive microbial diversity within the chicken gut microbiome revealed by metagenomics and culture.</title>
        <authorList>
            <person name="Gilroy R."/>
            <person name="Ravi A."/>
            <person name="Getino M."/>
            <person name="Pursley I."/>
            <person name="Horton D.L."/>
            <person name="Alikhan N.F."/>
            <person name="Baker D."/>
            <person name="Gharbi K."/>
            <person name="Hall N."/>
            <person name="Watson M."/>
            <person name="Adriaenssens E.M."/>
            <person name="Foster-Nyarko E."/>
            <person name="Jarju S."/>
            <person name="Secka A."/>
            <person name="Antonio M."/>
            <person name="Oren A."/>
            <person name="Chaudhuri R.R."/>
            <person name="La Ragione R."/>
            <person name="Hildebrand F."/>
            <person name="Pallen M.J."/>
        </authorList>
    </citation>
    <scope>NUCLEOTIDE SEQUENCE</scope>
    <source>
        <strain evidence="1">ChiGjej1B1-18357</strain>
    </source>
</reference>
<dbReference type="PRINTS" id="PR00411">
    <property type="entry name" value="PNDRDTASEI"/>
</dbReference>
<gene>
    <name evidence="1" type="ORF">K8V11_03795</name>
</gene>
<organism evidence="1 2">
    <name type="scientific">Dietzia timorensis</name>
    <dbReference type="NCBI Taxonomy" id="499555"/>
    <lineage>
        <taxon>Bacteria</taxon>
        <taxon>Bacillati</taxon>
        <taxon>Actinomycetota</taxon>
        <taxon>Actinomycetes</taxon>
        <taxon>Mycobacteriales</taxon>
        <taxon>Dietziaceae</taxon>
        <taxon>Dietzia</taxon>
    </lineage>
</organism>
<dbReference type="SUPFAM" id="SSF51905">
    <property type="entry name" value="FAD/NAD(P)-binding domain"/>
    <property type="match status" value="2"/>
</dbReference>
<dbReference type="AlphaFoldDB" id="A0A921F2C9"/>
<dbReference type="InterPro" id="IPR036188">
    <property type="entry name" value="FAD/NAD-bd_sf"/>
</dbReference>
<dbReference type="RefSeq" id="WP_303911069.1">
    <property type="nucleotide sequence ID" value="NZ_DYXM01000068.1"/>
</dbReference>
<dbReference type="Pfam" id="PF13738">
    <property type="entry name" value="Pyr_redox_3"/>
    <property type="match status" value="1"/>
</dbReference>
<comment type="caution">
    <text evidence="1">The sequence shown here is derived from an EMBL/GenBank/DDBJ whole genome shotgun (WGS) entry which is preliminary data.</text>
</comment>
<proteinExistence type="predicted"/>
<dbReference type="InterPro" id="IPR051209">
    <property type="entry name" value="FAD-bind_Monooxygenase_sf"/>
</dbReference>
<dbReference type="PANTHER" id="PTHR42877">
    <property type="entry name" value="L-ORNITHINE N(5)-MONOOXYGENASE-RELATED"/>
    <property type="match status" value="1"/>
</dbReference>
<name>A0A921F2C9_9ACTN</name>
<feature type="non-terminal residue" evidence="1">
    <location>
        <position position="352"/>
    </location>
</feature>
<evidence type="ECO:0000313" key="1">
    <source>
        <dbReference type="EMBL" id="HJE90115.1"/>
    </source>
</evidence>
<protein>
    <submittedName>
        <fullName evidence="1">NAD(P)/FAD-dependent oxidoreductase</fullName>
    </submittedName>
</protein>
<reference evidence="1" key="2">
    <citation type="submission" date="2021-09" db="EMBL/GenBank/DDBJ databases">
        <authorList>
            <person name="Gilroy R."/>
        </authorList>
    </citation>
    <scope>NUCLEOTIDE SEQUENCE</scope>
    <source>
        <strain evidence="1">ChiGjej1B1-18357</strain>
    </source>
</reference>
<dbReference type="PANTHER" id="PTHR42877:SF4">
    <property type="entry name" value="FAD_NAD(P)-BINDING DOMAIN-CONTAINING PROTEIN-RELATED"/>
    <property type="match status" value="1"/>
</dbReference>
<evidence type="ECO:0000313" key="2">
    <source>
        <dbReference type="Proteomes" id="UP000776650"/>
    </source>
</evidence>
<dbReference type="Proteomes" id="UP000776650">
    <property type="component" value="Unassembled WGS sequence"/>
</dbReference>
<dbReference type="EMBL" id="DYXM01000068">
    <property type="protein sequence ID" value="HJE90115.1"/>
    <property type="molecule type" value="Genomic_DNA"/>
</dbReference>
<sequence length="352" mass="38738">MDNENGPLPNHMLEVAVVGAGFGGICTAKRLLDEGITNFLVFDRATEVGGTWQANTYPGAQCDIPAALYSFSFAQKPDWSRLYPLQPELLAYLRDVCEKFGIGPHLRLGHEILDLRWDEAGQFWNVTTSAGAWRARVVVGAFGPFSEPSTPRLEGLEEFAGTVLHSARWDHTADWSGARIGVVGTGASGVQIIPQAVRAGDSLTVFQRTPTWIFPHADRPIPTPLQRLFARVPATQRALRRTVDVLLESMVYGLVFRPALLKVMEATARAHLRRQVPDAELRAKLTPDYMFGCKRPTFSNTYFPAMADAKTDVITEPIRRVVPTGVETTDGTVHELDVLVLATGFTVSGHPF</sequence>